<dbReference type="PANTHER" id="PTHR44259:SF65">
    <property type="entry name" value="F-BOX DOMAIN-CONTAINING PROTEIN"/>
    <property type="match status" value="1"/>
</dbReference>
<dbReference type="OrthoDB" id="642536at2759"/>
<dbReference type="Pfam" id="PF03478">
    <property type="entry name" value="Beta-prop_KIB1-4"/>
    <property type="match status" value="1"/>
</dbReference>
<dbReference type="InterPro" id="IPR005174">
    <property type="entry name" value="KIB1-4_b-propeller"/>
</dbReference>
<reference evidence="3" key="2">
    <citation type="submission" date="2025-08" db="UniProtKB">
        <authorList>
            <consortium name="RefSeq"/>
        </authorList>
    </citation>
    <scope>IDENTIFICATION</scope>
    <source>
        <tissue evidence="3">Leaf</tissue>
    </source>
</reference>
<keyword evidence="2" id="KW-1185">Reference proteome</keyword>
<protein>
    <submittedName>
        <fullName evidence="3">F-box protein At2g26160-like</fullName>
    </submittedName>
</protein>
<accession>A0A8B8N4Z6</accession>
<name>A0A8B8N4Z6_9MYRT</name>
<proteinExistence type="predicted"/>
<organism evidence="2 3">
    <name type="scientific">Rhodamnia argentea</name>
    <dbReference type="NCBI Taxonomy" id="178133"/>
    <lineage>
        <taxon>Eukaryota</taxon>
        <taxon>Viridiplantae</taxon>
        <taxon>Streptophyta</taxon>
        <taxon>Embryophyta</taxon>
        <taxon>Tracheophyta</taxon>
        <taxon>Spermatophyta</taxon>
        <taxon>Magnoliopsida</taxon>
        <taxon>eudicotyledons</taxon>
        <taxon>Gunneridae</taxon>
        <taxon>Pentapetalae</taxon>
        <taxon>rosids</taxon>
        <taxon>malvids</taxon>
        <taxon>Myrtales</taxon>
        <taxon>Myrtaceae</taxon>
        <taxon>Myrtoideae</taxon>
        <taxon>Myrteae</taxon>
        <taxon>Australasian group</taxon>
        <taxon>Rhodamnia</taxon>
    </lineage>
</organism>
<evidence type="ECO:0000259" key="1">
    <source>
        <dbReference type="Pfam" id="PF03478"/>
    </source>
</evidence>
<dbReference type="GeneID" id="115731009"/>
<evidence type="ECO:0000313" key="2">
    <source>
        <dbReference type="Proteomes" id="UP000827889"/>
    </source>
</evidence>
<sequence length="202" mass="22370">MAEKWADLLPGVARTVLKMASSRGLVRIPILVPNMACCGIRREGTKEWKVLTWQGDPVLDVIYCKGKVVAVNRSGDILACDADGSDPTVQVILKKPLEFRDHLAFFVQLYLVESAGRLLLVARLAQLDGGTKGFRVFAIDLEARKWTELEGMGSTSLFVGFSSSFSVQVDENRQAIKPNRIYFTKDVPYQGNEGKDVGIYDV</sequence>
<dbReference type="PANTHER" id="PTHR44259">
    <property type="entry name" value="OS07G0183000 PROTEIN-RELATED"/>
    <property type="match status" value="1"/>
</dbReference>
<dbReference type="InterPro" id="IPR050942">
    <property type="entry name" value="F-box_BR-signaling"/>
</dbReference>
<dbReference type="AlphaFoldDB" id="A0A8B8N4Z6"/>
<feature type="domain" description="KIB1-4 beta-propeller" evidence="1">
    <location>
        <begin position="33"/>
        <end position="201"/>
    </location>
</feature>
<gene>
    <name evidence="3" type="primary">LOC115731009</name>
</gene>
<evidence type="ECO:0000313" key="3">
    <source>
        <dbReference type="RefSeq" id="XP_030517481.1"/>
    </source>
</evidence>
<dbReference type="KEGG" id="rarg:115731009"/>
<dbReference type="Proteomes" id="UP000827889">
    <property type="component" value="Chromosome 1"/>
</dbReference>
<dbReference type="RefSeq" id="XP_030517481.1">
    <property type="nucleotide sequence ID" value="XM_030661621.1"/>
</dbReference>
<reference evidence="2" key="1">
    <citation type="submission" date="2025-05" db="UniProtKB">
        <authorList>
            <consortium name="RefSeq"/>
        </authorList>
    </citation>
    <scope>NUCLEOTIDE SEQUENCE [LARGE SCALE GENOMIC DNA]</scope>
</reference>